<reference evidence="8" key="1">
    <citation type="submission" date="2014-03" db="EMBL/GenBank/DDBJ databases">
        <authorList>
            <person name="Casaregola S."/>
        </authorList>
    </citation>
    <scope>NUCLEOTIDE SEQUENCE [LARGE SCALE GENOMIC DNA]</scope>
    <source>
        <strain evidence="8">CLIB 918</strain>
    </source>
</reference>
<evidence type="ECO:0000313" key="9">
    <source>
        <dbReference type="Proteomes" id="UP000242525"/>
    </source>
</evidence>
<dbReference type="Proteomes" id="UP000242525">
    <property type="component" value="Unassembled WGS sequence"/>
</dbReference>
<dbReference type="EC" id="3.1.3.48" evidence="2"/>
<name>A0A0J9X4M9_GEOCN</name>
<feature type="active site" description="Phosphocysteine intermediate" evidence="5">
    <location>
        <position position="88"/>
    </location>
</feature>
<evidence type="ECO:0000256" key="3">
    <source>
        <dbReference type="ARBA" id="ARBA00022801"/>
    </source>
</evidence>
<evidence type="ECO:0000256" key="1">
    <source>
        <dbReference type="ARBA" id="ARBA00008601"/>
    </source>
</evidence>
<keyword evidence="9" id="KW-1185">Reference proteome</keyword>
<accession>A0A0J9X4M9</accession>
<dbReference type="GO" id="GO:0005634">
    <property type="term" value="C:nucleus"/>
    <property type="evidence" value="ECO:0007669"/>
    <property type="project" value="TreeGrafter"/>
</dbReference>
<dbReference type="STRING" id="1173061.A0A0J9X4M9"/>
<evidence type="ECO:0000259" key="6">
    <source>
        <dbReference type="PROSITE" id="PS50054"/>
    </source>
</evidence>
<evidence type="ECO:0000313" key="8">
    <source>
        <dbReference type="EMBL" id="CDO51711.1"/>
    </source>
</evidence>
<dbReference type="PROSITE" id="PS50056">
    <property type="entry name" value="TYR_PHOSPHATASE_2"/>
    <property type="match status" value="1"/>
</dbReference>
<dbReference type="InterPro" id="IPR000340">
    <property type="entry name" value="Dual-sp_phosphatase_cat-dom"/>
</dbReference>
<dbReference type="Gene3D" id="3.90.190.10">
    <property type="entry name" value="Protein tyrosine phosphatase superfamily"/>
    <property type="match status" value="1"/>
</dbReference>
<evidence type="ECO:0000259" key="7">
    <source>
        <dbReference type="PROSITE" id="PS50056"/>
    </source>
</evidence>
<dbReference type="InterPro" id="IPR016278">
    <property type="entry name" value="DUSP12"/>
</dbReference>
<evidence type="ECO:0000256" key="4">
    <source>
        <dbReference type="ARBA" id="ARBA00022912"/>
    </source>
</evidence>
<dbReference type="PANTHER" id="PTHR45848">
    <property type="entry name" value="DUAL SPECIFICITY PROTEIN PHOSPHATASE 12 FAMILY MEMBER"/>
    <property type="match status" value="1"/>
</dbReference>
<comment type="caution">
    <text evidence="8">The sequence shown here is derived from an EMBL/GenBank/DDBJ whole genome shotgun (WGS) entry which is preliminary data.</text>
</comment>
<evidence type="ECO:0000256" key="2">
    <source>
        <dbReference type="ARBA" id="ARBA00013064"/>
    </source>
</evidence>
<dbReference type="PANTHER" id="PTHR45848:SF4">
    <property type="entry name" value="DUAL SPECIFICITY PROTEIN PHOSPHATASE 12"/>
    <property type="match status" value="1"/>
</dbReference>
<dbReference type="InterPro" id="IPR000387">
    <property type="entry name" value="Tyr_Pase_dom"/>
</dbReference>
<feature type="domain" description="Tyrosine-protein phosphatase" evidence="6">
    <location>
        <begin position="1"/>
        <end position="164"/>
    </location>
</feature>
<dbReference type="GO" id="GO:0004725">
    <property type="term" value="F:protein tyrosine phosphatase activity"/>
    <property type="evidence" value="ECO:0007669"/>
    <property type="project" value="UniProtKB-EC"/>
</dbReference>
<gene>
    <name evidence="8" type="ORF">BN980_GECA01s11032g</name>
</gene>
<protein>
    <recommendedName>
        <fullName evidence="2">protein-tyrosine-phosphatase</fullName>
        <ecNumber evidence="2">3.1.3.48</ecNumber>
    </recommendedName>
</protein>
<evidence type="ECO:0000256" key="5">
    <source>
        <dbReference type="PIRSR" id="PIRSR000941-50"/>
    </source>
</evidence>
<dbReference type="AlphaFoldDB" id="A0A0J9X4M9"/>
<keyword evidence="4" id="KW-0904">Protein phosphatase</keyword>
<dbReference type="EMBL" id="CCBN010000001">
    <property type="protein sequence ID" value="CDO51711.1"/>
    <property type="molecule type" value="Genomic_DNA"/>
</dbReference>
<keyword evidence="3" id="KW-0378">Hydrolase</keyword>
<dbReference type="GO" id="GO:0008138">
    <property type="term" value="F:protein tyrosine/serine/threonine phosphatase activity"/>
    <property type="evidence" value="ECO:0007669"/>
    <property type="project" value="InterPro"/>
</dbReference>
<organism evidence="8 9">
    <name type="scientific">Geotrichum candidum</name>
    <name type="common">Oospora lactis</name>
    <name type="synonym">Dipodascus geotrichum</name>
    <dbReference type="NCBI Taxonomy" id="1173061"/>
    <lineage>
        <taxon>Eukaryota</taxon>
        <taxon>Fungi</taxon>
        <taxon>Dikarya</taxon>
        <taxon>Ascomycota</taxon>
        <taxon>Saccharomycotina</taxon>
        <taxon>Dipodascomycetes</taxon>
        <taxon>Dipodascales</taxon>
        <taxon>Dipodascaceae</taxon>
        <taxon>Geotrichum</taxon>
    </lineage>
</organism>
<dbReference type="SUPFAM" id="SSF52799">
    <property type="entry name" value="(Phosphotyrosine protein) phosphatases II"/>
    <property type="match status" value="1"/>
</dbReference>
<proteinExistence type="inferred from homology"/>
<feature type="domain" description="Tyrosine specific protein phosphatases" evidence="7">
    <location>
        <begin position="63"/>
        <end position="104"/>
    </location>
</feature>
<dbReference type="InterPro" id="IPR020422">
    <property type="entry name" value="TYR_PHOSPHATASE_DUAL_dom"/>
</dbReference>
<dbReference type="Pfam" id="PF00782">
    <property type="entry name" value="DSPc"/>
    <property type="match status" value="1"/>
</dbReference>
<dbReference type="SMART" id="SM00195">
    <property type="entry name" value="DSPc"/>
    <property type="match status" value="1"/>
</dbReference>
<dbReference type="OrthoDB" id="2017893at2759"/>
<dbReference type="InterPro" id="IPR029021">
    <property type="entry name" value="Prot-tyrosine_phosphatase-like"/>
</dbReference>
<sequence length="337" mass="36685">MSKIPAYNIYIGDLASLETAKDAGFTHIVSLIPGAMPATFNPTDFAGHLHIEIDDNEVTNIMSHFTDTNKFIHDALSSNEDNKVLVHCVAGMSRSVTIVLAYLLLQAHLAKEPEARERLMLEEEAEAEVDRLLAEQIAPARGLSTLPNESFREQLIIYARSGCDASPARPLYRQWELRQQAATGVPPEAPRYVSAISREAGAEGHPASILRCKKCRTPLAASAGFILHTPADPSTAALAHGYRKGAPAGATGTTNMAPRNGMIFTSSLPAQCMQYFMEPVKWMRPELEKGLLEGKLGCPKCAAKVGSYSWRGGKCSCGVWVTPAIEIQRARVDEVRI</sequence>
<dbReference type="PROSITE" id="PS50054">
    <property type="entry name" value="TYR_PHOSPHATASE_DUAL"/>
    <property type="match status" value="1"/>
</dbReference>
<dbReference type="PIRSF" id="PIRSF000941">
    <property type="entry name" value="DUSP12"/>
    <property type="match status" value="1"/>
</dbReference>
<comment type="similarity">
    <text evidence="1">Belongs to the protein-tyrosine phosphatase family. Non-receptor class dual specificity subfamily.</text>
</comment>